<proteinExistence type="predicted"/>
<keyword evidence="1" id="KW-0328">Glycosyltransferase</keyword>
<dbReference type="Gene3D" id="3.40.50.2000">
    <property type="entry name" value="Glycogen Phosphorylase B"/>
    <property type="match status" value="2"/>
</dbReference>
<reference evidence="5 6" key="1">
    <citation type="submission" date="2020-06" db="EMBL/GenBank/DDBJ databases">
        <title>Mogibacterium timidum strain W9173 genomic sequence.</title>
        <authorList>
            <person name="Wade W.G."/>
            <person name="Johnston C.D."/>
            <person name="Chen T."/>
            <person name="Dewhirst F.E."/>
        </authorList>
    </citation>
    <scope>NUCLEOTIDE SEQUENCE [LARGE SCALE GENOMIC DNA]</scope>
    <source>
        <strain evidence="5 6">W9173</strain>
    </source>
</reference>
<gene>
    <name evidence="5" type="ORF">HW270_00775</name>
</gene>
<dbReference type="InterPro" id="IPR001296">
    <property type="entry name" value="Glyco_trans_1"/>
</dbReference>
<evidence type="ECO:0000256" key="2">
    <source>
        <dbReference type="ARBA" id="ARBA00022679"/>
    </source>
</evidence>
<feature type="domain" description="Glycosyl transferase family 1" evidence="3">
    <location>
        <begin position="203"/>
        <end position="360"/>
    </location>
</feature>
<keyword evidence="6" id="KW-1185">Reference proteome</keyword>
<dbReference type="AlphaFoldDB" id="A0A7Y9B011"/>
<dbReference type="InterPro" id="IPR028098">
    <property type="entry name" value="Glyco_trans_4-like_N"/>
</dbReference>
<protein>
    <submittedName>
        <fullName evidence="5">Glycosyltransferase</fullName>
    </submittedName>
</protein>
<comment type="caution">
    <text evidence="5">The sequence shown here is derived from an EMBL/GenBank/DDBJ whole genome shotgun (WGS) entry which is preliminary data.</text>
</comment>
<evidence type="ECO:0000259" key="3">
    <source>
        <dbReference type="Pfam" id="PF00534"/>
    </source>
</evidence>
<dbReference type="EMBL" id="JABXYR010000001">
    <property type="protein sequence ID" value="NWO22624.1"/>
    <property type="molecule type" value="Genomic_DNA"/>
</dbReference>
<dbReference type="Pfam" id="PF00534">
    <property type="entry name" value="Glycos_transf_1"/>
    <property type="match status" value="1"/>
</dbReference>
<evidence type="ECO:0000259" key="4">
    <source>
        <dbReference type="Pfam" id="PF13439"/>
    </source>
</evidence>
<dbReference type="RefSeq" id="WP_178978067.1">
    <property type="nucleotide sequence ID" value="NZ_JABXYR010000001.1"/>
</dbReference>
<name>A0A7Y9B011_9FIRM</name>
<organism evidence="5 6">
    <name type="scientific">Mogibacterium timidum</name>
    <dbReference type="NCBI Taxonomy" id="35519"/>
    <lineage>
        <taxon>Bacteria</taxon>
        <taxon>Bacillati</taxon>
        <taxon>Bacillota</taxon>
        <taxon>Clostridia</taxon>
        <taxon>Peptostreptococcales</taxon>
        <taxon>Anaerovoracaceae</taxon>
        <taxon>Mogibacterium</taxon>
    </lineage>
</organism>
<dbReference type="PANTHER" id="PTHR12526:SF629">
    <property type="entry name" value="TEICHURONIC ACID BIOSYNTHESIS GLYCOSYLTRANSFERASE TUAH-RELATED"/>
    <property type="match status" value="1"/>
</dbReference>
<evidence type="ECO:0000256" key="1">
    <source>
        <dbReference type="ARBA" id="ARBA00022676"/>
    </source>
</evidence>
<dbReference type="Proteomes" id="UP000526307">
    <property type="component" value="Unassembled WGS sequence"/>
</dbReference>
<accession>A0A7Y9B011</accession>
<dbReference type="SUPFAM" id="SSF53756">
    <property type="entry name" value="UDP-Glycosyltransferase/glycogen phosphorylase"/>
    <property type="match status" value="1"/>
</dbReference>
<sequence length="386" mass="43378">MKLLKICCSKWVNESRDYRELGVYSEEGAEISVLVKGDIGDKPKKDIVEGFEVLRYTTKPFGEKAPSAFNKLISLFQWASFARKQQPDIISGHDLLALTIGWLSTFFTINKPKLIYDSHEFEIGRNADRSGFSKWLVLHWEQFMIKRSTLTIVVNESIADEVAKLYELDEKPTVVRNIPISFEVDESECKKVKKQYLEKLGVEKLLIYHGLVCSGRGIESTIEALSMLESVGLVVVGNPDSPEYLEKLRQMTRQFNVEKMVDFHDAVPHEVLWKFVGAADLGIVMIAPVSKSYYYALPNKLFECIQSGVPVIGSDLPEIKKVVVGYNVGALAIPDNAASIAEAVKGLICDQEAYDSVKSNVELAKKQLCWENEKVVLAKAFNKISQ</sequence>
<dbReference type="PANTHER" id="PTHR12526">
    <property type="entry name" value="GLYCOSYLTRANSFERASE"/>
    <property type="match status" value="1"/>
</dbReference>
<keyword evidence="2 5" id="KW-0808">Transferase</keyword>
<dbReference type="GO" id="GO:0016757">
    <property type="term" value="F:glycosyltransferase activity"/>
    <property type="evidence" value="ECO:0007669"/>
    <property type="project" value="UniProtKB-KW"/>
</dbReference>
<dbReference type="Pfam" id="PF13439">
    <property type="entry name" value="Glyco_transf_4"/>
    <property type="match status" value="1"/>
</dbReference>
<evidence type="ECO:0000313" key="5">
    <source>
        <dbReference type="EMBL" id="NWO22624.1"/>
    </source>
</evidence>
<evidence type="ECO:0000313" key="6">
    <source>
        <dbReference type="Proteomes" id="UP000526307"/>
    </source>
</evidence>
<feature type="domain" description="Glycosyltransferase subfamily 4-like N-terminal" evidence="4">
    <location>
        <begin position="26"/>
        <end position="177"/>
    </location>
</feature>